<accession>A0A4U0XE16</accession>
<proteinExistence type="predicted"/>
<dbReference type="PANTHER" id="PTHR35040">
    <property type="match status" value="1"/>
</dbReference>
<evidence type="ECO:0000313" key="2">
    <source>
        <dbReference type="Proteomes" id="UP000308768"/>
    </source>
</evidence>
<dbReference type="InterPro" id="IPR021986">
    <property type="entry name" value="Spherulin4"/>
</dbReference>
<protein>
    <recommendedName>
        <fullName evidence="3">Cell surface protein</fullName>
    </recommendedName>
</protein>
<evidence type="ECO:0000313" key="1">
    <source>
        <dbReference type="EMBL" id="TKA72815.1"/>
    </source>
</evidence>
<dbReference type="Proteomes" id="UP000308768">
    <property type="component" value="Unassembled WGS sequence"/>
</dbReference>
<sequence>MAHKPAVIVPLYIYPLTSETWQPLHQAIAAHPDLRFVIILNPNSGPGEPPFPDANYAREIPRLNAHTSVCTIGYVRIDYCKRDISEVCEEVATYAGWSNDRANSGIFVKGIFVDETPNHYSAHVAAYLDTVTLRIKNTPGILGARLVVHNPGTMPDSSLTRRRPDVTAVLEESYTRYESHKPHEQRALQQYGRAGCSYILHSVPAKEVKQIVHELRHRAEFLFVTDLRERYYERFGPTWDDFIEAMQIF</sequence>
<gene>
    <name evidence="1" type="ORF">B0A49_05479</name>
</gene>
<evidence type="ECO:0008006" key="3">
    <source>
        <dbReference type="Google" id="ProtNLM"/>
    </source>
</evidence>
<dbReference type="Pfam" id="PF12138">
    <property type="entry name" value="Spherulin4"/>
    <property type="match status" value="1"/>
</dbReference>
<organism evidence="1 2">
    <name type="scientific">Cryomyces minteri</name>
    <dbReference type="NCBI Taxonomy" id="331657"/>
    <lineage>
        <taxon>Eukaryota</taxon>
        <taxon>Fungi</taxon>
        <taxon>Dikarya</taxon>
        <taxon>Ascomycota</taxon>
        <taxon>Pezizomycotina</taxon>
        <taxon>Dothideomycetes</taxon>
        <taxon>Dothideomycetes incertae sedis</taxon>
        <taxon>Cryomyces</taxon>
    </lineage>
</organism>
<comment type="caution">
    <text evidence="1">The sequence shown here is derived from an EMBL/GenBank/DDBJ whole genome shotgun (WGS) entry which is preliminary data.</text>
</comment>
<dbReference type="EMBL" id="NAJN01000472">
    <property type="protein sequence ID" value="TKA72815.1"/>
    <property type="molecule type" value="Genomic_DNA"/>
</dbReference>
<name>A0A4U0XE16_9PEZI</name>
<dbReference type="AlphaFoldDB" id="A0A4U0XE16"/>
<dbReference type="PANTHER" id="PTHR35040:SF9">
    <property type="entry name" value="4-LIKE CELL SURFACE PROTEIN, PUTATIVE (AFU_ORTHOLOGUE AFUA_4G14080)-RELATED"/>
    <property type="match status" value="1"/>
</dbReference>
<reference evidence="1 2" key="1">
    <citation type="submission" date="2017-03" db="EMBL/GenBank/DDBJ databases">
        <title>Genomes of endolithic fungi from Antarctica.</title>
        <authorList>
            <person name="Coleine C."/>
            <person name="Masonjones S."/>
            <person name="Stajich J.E."/>
        </authorList>
    </citation>
    <scope>NUCLEOTIDE SEQUENCE [LARGE SCALE GENOMIC DNA]</scope>
    <source>
        <strain evidence="1 2">CCFEE 5187</strain>
    </source>
</reference>
<keyword evidence="2" id="KW-1185">Reference proteome</keyword>
<dbReference type="OrthoDB" id="5342184at2759"/>